<dbReference type="EMBL" id="JAAVMX010000003">
    <property type="protein sequence ID" value="KAF4511628.1"/>
    <property type="molecule type" value="Genomic_DNA"/>
</dbReference>
<keyword evidence="2" id="KW-1003">Cell membrane</keyword>
<evidence type="ECO:0000259" key="9">
    <source>
        <dbReference type="Pfam" id="PF20238"/>
    </source>
</evidence>
<keyword evidence="5" id="KW-0472">Membrane</keyword>
<keyword evidence="4 8" id="KW-0732">Signal</keyword>
<keyword evidence="6" id="KW-0325">Glycoprotein</keyword>
<dbReference type="GO" id="GO:0005886">
    <property type="term" value="C:plasma membrane"/>
    <property type="evidence" value="ECO:0007669"/>
    <property type="project" value="UniProtKB-SubCell"/>
</dbReference>
<dbReference type="OrthoDB" id="3944240at2759"/>
<dbReference type="InterPro" id="IPR046936">
    <property type="entry name" value="BIM1-like"/>
</dbReference>
<feature type="signal peptide" evidence="8">
    <location>
        <begin position="1"/>
        <end position="18"/>
    </location>
</feature>
<organism evidence="10 11">
    <name type="scientific">Ophiocordyceps sinensis</name>
    <dbReference type="NCBI Taxonomy" id="72228"/>
    <lineage>
        <taxon>Eukaryota</taxon>
        <taxon>Fungi</taxon>
        <taxon>Dikarya</taxon>
        <taxon>Ascomycota</taxon>
        <taxon>Pezizomycotina</taxon>
        <taxon>Sordariomycetes</taxon>
        <taxon>Hypocreomycetidae</taxon>
        <taxon>Hypocreales</taxon>
        <taxon>Ophiocordycipitaceae</taxon>
        <taxon>Ophiocordyceps</taxon>
    </lineage>
</organism>
<name>A0A8H4PW97_9HYPO</name>
<feature type="domain" description="Copper acquisition factor BIM1-like" evidence="9">
    <location>
        <begin position="18"/>
        <end position="154"/>
    </location>
</feature>
<evidence type="ECO:0000256" key="8">
    <source>
        <dbReference type="SAM" id="SignalP"/>
    </source>
</evidence>
<accession>A0A8H4PW97</accession>
<evidence type="ECO:0000256" key="5">
    <source>
        <dbReference type="ARBA" id="ARBA00023136"/>
    </source>
</evidence>
<dbReference type="PANTHER" id="PTHR34992">
    <property type="entry name" value="HYPHAL ANASTAMOSIS-7 PROTEIN"/>
    <property type="match status" value="1"/>
</dbReference>
<evidence type="ECO:0000256" key="2">
    <source>
        <dbReference type="ARBA" id="ARBA00022475"/>
    </source>
</evidence>
<sequence>MVKCLVALAALCFGLGAAHFEMRSPKSIGFSDDKEDKAPCGGFTPDFGSNKVVDFHVNGEALAMRMTHQQCNWLFRATTDQKAESGWQQLFPVVMQSGLGDFCQPRVTAPSDFVGKRGVVGVVSSAVDGLLYQCIAVNFVNGTGEPPSECRNASSVKASFTDDAKLTALLGGAASSSSTPTQSSASAAASSGAASALGPWSVTGSGFNGGAVALLAGAVLGGVLVM</sequence>
<comment type="subcellular location">
    <subcellularLocation>
        <location evidence="1">Cell membrane</location>
        <topology evidence="1">Lipid-anchor</topology>
        <topology evidence="1">GPI-anchor</topology>
    </subcellularLocation>
</comment>
<reference evidence="10 11" key="1">
    <citation type="journal article" date="2020" name="Genome Biol. Evol.">
        <title>A new high-quality draft genome assembly of the Chinese cordyceps Ophiocordyceps sinensis.</title>
        <authorList>
            <person name="Shu R."/>
            <person name="Zhang J."/>
            <person name="Meng Q."/>
            <person name="Zhang H."/>
            <person name="Zhou G."/>
            <person name="Li M."/>
            <person name="Wu P."/>
            <person name="Zhao Y."/>
            <person name="Chen C."/>
            <person name="Qin Q."/>
        </authorList>
    </citation>
    <scope>NUCLEOTIDE SEQUENCE [LARGE SCALE GENOMIC DNA]</scope>
    <source>
        <strain evidence="10 11">IOZ07</strain>
    </source>
</reference>
<evidence type="ECO:0000256" key="3">
    <source>
        <dbReference type="ARBA" id="ARBA00022622"/>
    </source>
</evidence>
<gene>
    <name evidence="10" type="ORF">G6O67_003407</name>
</gene>
<comment type="caution">
    <text evidence="10">The sequence shown here is derived from an EMBL/GenBank/DDBJ whole genome shotgun (WGS) entry which is preliminary data.</text>
</comment>
<feature type="chain" id="PRO_5034447005" description="Copper acquisition factor BIM1-like domain-containing protein" evidence="8">
    <location>
        <begin position="19"/>
        <end position="226"/>
    </location>
</feature>
<evidence type="ECO:0000256" key="1">
    <source>
        <dbReference type="ARBA" id="ARBA00004609"/>
    </source>
</evidence>
<keyword evidence="7" id="KW-0449">Lipoprotein</keyword>
<evidence type="ECO:0000313" key="10">
    <source>
        <dbReference type="EMBL" id="KAF4511628.1"/>
    </source>
</evidence>
<protein>
    <recommendedName>
        <fullName evidence="9">Copper acquisition factor BIM1-like domain-containing protein</fullName>
    </recommendedName>
</protein>
<evidence type="ECO:0000256" key="4">
    <source>
        <dbReference type="ARBA" id="ARBA00022729"/>
    </source>
</evidence>
<dbReference type="Pfam" id="PF20238">
    <property type="entry name" value="BIM1-like_dom"/>
    <property type="match status" value="1"/>
</dbReference>
<dbReference type="AlphaFoldDB" id="A0A8H4PW97"/>
<evidence type="ECO:0000256" key="7">
    <source>
        <dbReference type="ARBA" id="ARBA00023288"/>
    </source>
</evidence>
<proteinExistence type="predicted"/>
<dbReference type="PANTHER" id="PTHR34992:SF1">
    <property type="entry name" value="COPPER ACQUISITION FACTOR BIM1-LIKE DOMAIN-CONTAINING PROTEIN"/>
    <property type="match status" value="1"/>
</dbReference>
<dbReference type="GO" id="GO:0098552">
    <property type="term" value="C:side of membrane"/>
    <property type="evidence" value="ECO:0007669"/>
    <property type="project" value="UniProtKB-KW"/>
</dbReference>
<evidence type="ECO:0000256" key="6">
    <source>
        <dbReference type="ARBA" id="ARBA00023180"/>
    </source>
</evidence>
<evidence type="ECO:0000313" key="11">
    <source>
        <dbReference type="Proteomes" id="UP000557566"/>
    </source>
</evidence>
<dbReference type="InterPro" id="IPR046530">
    <property type="entry name" value="BIM1-like_dom"/>
</dbReference>
<keyword evidence="11" id="KW-1185">Reference proteome</keyword>
<dbReference type="CDD" id="cd21176">
    <property type="entry name" value="LPMO_auxiliary-like"/>
    <property type="match status" value="1"/>
</dbReference>
<dbReference type="Proteomes" id="UP000557566">
    <property type="component" value="Unassembled WGS sequence"/>
</dbReference>
<keyword evidence="3" id="KW-0336">GPI-anchor</keyword>